<keyword evidence="7 9" id="KW-1133">Transmembrane helix</keyword>
<evidence type="ECO:0000256" key="8">
    <source>
        <dbReference type="ARBA" id="ARBA00023136"/>
    </source>
</evidence>
<keyword evidence="5 9" id="KW-0812">Transmembrane</keyword>
<evidence type="ECO:0000256" key="3">
    <source>
        <dbReference type="ARBA" id="ARBA00022676"/>
    </source>
</evidence>
<evidence type="ECO:0000256" key="9">
    <source>
        <dbReference type="SAM" id="Phobius"/>
    </source>
</evidence>
<dbReference type="STRING" id="398843.A3K89_18915"/>
<evidence type="ECO:0000313" key="12">
    <source>
        <dbReference type="Proteomes" id="UP000198327"/>
    </source>
</evidence>
<keyword evidence="6" id="KW-0448">Lipopolysaccharide biosynthesis</keyword>
<evidence type="ECO:0000256" key="6">
    <source>
        <dbReference type="ARBA" id="ARBA00022985"/>
    </source>
</evidence>
<dbReference type="PANTHER" id="PTHR48090:SF3">
    <property type="entry name" value="UNDECAPRENYL-PHOSPHATE 4-DEOXY-4-FORMAMIDO-L-ARABINOSE TRANSFERASE"/>
    <property type="match status" value="1"/>
</dbReference>
<dbReference type="SUPFAM" id="SSF53448">
    <property type="entry name" value="Nucleotide-diphospho-sugar transferases"/>
    <property type="match status" value="1"/>
</dbReference>
<sequence length="340" mass="36582">MMPPSEPHRISIVVPVYQGERTLRALVDEILPLTHPSSTPGGRPMVVEEVLLVFDHGPDGSAEVIRELVERHDVVRGVWLSRNFGQHPATLAGMASSGGEWIVTMDEDGQHDPAAIGGLLDTALDHQSSLVYAKPTNVAPHGLWRNAASRGSKWVIAKALAADNTVDYQSFRLVLGEVGRSVAAYAGSEAYLDVALGWIAGKVTTSPVALREEVDRRSGYRLRTLLSHFWRMVLSSGTKGLRLVSFIGIAFALLGIVLVVYVLASYVLFDADTVVRGWASTMVILLFGFGATLFSLGIVAEYIGVNVKTAMGKPPYLIVADPADGPLGRTERAVEPDSTA</sequence>
<name>A0A239LC33_9NOCA</name>
<dbReference type="GO" id="GO:0099621">
    <property type="term" value="F:undecaprenyl-phosphate 4-deoxy-4-formamido-L-arabinose transferase activity"/>
    <property type="evidence" value="ECO:0007669"/>
    <property type="project" value="TreeGrafter"/>
</dbReference>
<evidence type="ECO:0000256" key="4">
    <source>
        <dbReference type="ARBA" id="ARBA00022679"/>
    </source>
</evidence>
<feature type="transmembrane region" description="Helical" evidence="9">
    <location>
        <begin position="241"/>
        <end position="269"/>
    </location>
</feature>
<dbReference type="InterPro" id="IPR001173">
    <property type="entry name" value="Glyco_trans_2-like"/>
</dbReference>
<evidence type="ECO:0000256" key="7">
    <source>
        <dbReference type="ARBA" id="ARBA00022989"/>
    </source>
</evidence>
<evidence type="ECO:0000256" key="1">
    <source>
        <dbReference type="ARBA" id="ARBA00006739"/>
    </source>
</evidence>
<evidence type="ECO:0000256" key="2">
    <source>
        <dbReference type="ARBA" id="ARBA00022475"/>
    </source>
</evidence>
<feature type="transmembrane region" description="Helical" evidence="9">
    <location>
        <begin position="281"/>
        <end position="303"/>
    </location>
</feature>
<evidence type="ECO:0000256" key="5">
    <source>
        <dbReference type="ARBA" id="ARBA00022692"/>
    </source>
</evidence>
<dbReference type="Proteomes" id="UP000198327">
    <property type="component" value="Unassembled WGS sequence"/>
</dbReference>
<dbReference type="GO" id="GO:0009103">
    <property type="term" value="P:lipopolysaccharide biosynthetic process"/>
    <property type="evidence" value="ECO:0007669"/>
    <property type="project" value="UniProtKB-KW"/>
</dbReference>
<dbReference type="InterPro" id="IPR029044">
    <property type="entry name" value="Nucleotide-diphossugar_trans"/>
</dbReference>
<comment type="similarity">
    <text evidence="1">Belongs to the glycosyltransferase 2 family.</text>
</comment>
<keyword evidence="2" id="KW-1003">Cell membrane</keyword>
<keyword evidence="4 11" id="KW-0808">Transferase</keyword>
<evidence type="ECO:0000259" key="10">
    <source>
        <dbReference type="Pfam" id="PF00535"/>
    </source>
</evidence>
<keyword evidence="3" id="KW-0328">Glycosyltransferase</keyword>
<organism evidence="11 12">
    <name type="scientific">Rhodococcoides kyotonense</name>
    <dbReference type="NCBI Taxonomy" id="398843"/>
    <lineage>
        <taxon>Bacteria</taxon>
        <taxon>Bacillati</taxon>
        <taxon>Actinomycetota</taxon>
        <taxon>Actinomycetes</taxon>
        <taxon>Mycobacteriales</taxon>
        <taxon>Nocardiaceae</taxon>
        <taxon>Rhodococcoides</taxon>
    </lineage>
</organism>
<dbReference type="InterPro" id="IPR050256">
    <property type="entry name" value="Glycosyltransferase_2"/>
</dbReference>
<dbReference type="GO" id="GO:0005886">
    <property type="term" value="C:plasma membrane"/>
    <property type="evidence" value="ECO:0007669"/>
    <property type="project" value="TreeGrafter"/>
</dbReference>
<evidence type="ECO:0000313" key="11">
    <source>
        <dbReference type="EMBL" id="SNT27865.1"/>
    </source>
</evidence>
<dbReference type="PANTHER" id="PTHR48090">
    <property type="entry name" value="UNDECAPRENYL-PHOSPHATE 4-DEOXY-4-FORMAMIDO-L-ARABINOSE TRANSFERASE-RELATED"/>
    <property type="match status" value="1"/>
</dbReference>
<dbReference type="AlphaFoldDB" id="A0A239LC33"/>
<keyword evidence="8 9" id="KW-0472">Membrane</keyword>
<reference evidence="12" key="1">
    <citation type="submission" date="2017-06" db="EMBL/GenBank/DDBJ databases">
        <authorList>
            <person name="Varghese N."/>
            <person name="Submissions S."/>
        </authorList>
    </citation>
    <scope>NUCLEOTIDE SEQUENCE [LARGE SCALE GENOMIC DNA]</scope>
    <source>
        <strain evidence="12">JCM 23211</strain>
    </source>
</reference>
<dbReference type="EMBL" id="FZOW01000012">
    <property type="protein sequence ID" value="SNT27865.1"/>
    <property type="molecule type" value="Genomic_DNA"/>
</dbReference>
<feature type="domain" description="Glycosyltransferase 2-like" evidence="10">
    <location>
        <begin position="11"/>
        <end position="145"/>
    </location>
</feature>
<dbReference type="Pfam" id="PF00535">
    <property type="entry name" value="Glycos_transf_2"/>
    <property type="match status" value="1"/>
</dbReference>
<dbReference type="Gene3D" id="3.90.550.10">
    <property type="entry name" value="Spore Coat Polysaccharide Biosynthesis Protein SpsA, Chain A"/>
    <property type="match status" value="1"/>
</dbReference>
<proteinExistence type="inferred from homology"/>
<gene>
    <name evidence="11" type="ORF">SAMN05421642_112192</name>
</gene>
<protein>
    <submittedName>
        <fullName evidence="11">Undecaprenyl-phosphate 4-deoxy-4-formamido-L-arabinose transferase</fullName>
    </submittedName>
</protein>
<keyword evidence="12" id="KW-1185">Reference proteome</keyword>
<accession>A0A239LC33</accession>